<dbReference type="CDD" id="cd10017">
    <property type="entry name" value="B3_DNA"/>
    <property type="match status" value="2"/>
</dbReference>
<comment type="subcellular location">
    <subcellularLocation>
        <location evidence="1">Nucleus</location>
    </subcellularLocation>
</comment>
<feature type="domain" description="TF-B3" evidence="6">
    <location>
        <begin position="2"/>
        <end position="96"/>
    </location>
</feature>
<evidence type="ECO:0000256" key="2">
    <source>
        <dbReference type="ARBA" id="ARBA00023015"/>
    </source>
</evidence>
<dbReference type="Pfam" id="PF02362">
    <property type="entry name" value="B3"/>
    <property type="match status" value="2"/>
</dbReference>
<evidence type="ECO:0000256" key="4">
    <source>
        <dbReference type="ARBA" id="ARBA00023163"/>
    </source>
</evidence>
<dbReference type="PROSITE" id="PS50863">
    <property type="entry name" value="B3"/>
    <property type="match status" value="1"/>
</dbReference>
<sequence>MKPSFFKVMINGSSSPLQIPPYFVKKYGKQIPNKAKIEACDGKLWEVEVQKMGGKFSFSKGWGNFAEENKVKFGDFLLFKLLADSSTFKVNIYGKTCCVKEFPSEHLNGNNAKEKEADQKKVGDQGKRKWVDEVVFDDDDDDYNKNEELRGGARRKNSEFEKEKDFEEDVIEIDSDSFHDKSRISEQRRWKERTKAEEEEIKFNSEYPFFQVKLTSSNITGYLYIPKHFRQQMNMKKKEQKVKFQICNEFYCTGFHFIYEVRHGTLRELRISQGWRQFVKKYDLKLEDLCIFEMIKSDGDGDDDDDEVIFIVHVHRWDGAKSEFVKIY</sequence>
<dbReference type="InterPro" id="IPR003340">
    <property type="entry name" value="B3_DNA-bd"/>
</dbReference>
<dbReference type="InterPro" id="IPR015300">
    <property type="entry name" value="DNA-bd_pseudobarrel_sf"/>
</dbReference>
<proteinExistence type="predicted"/>
<protein>
    <submittedName>
        <fullName evidence="7">Putative B3 domain-containing protein</fullName>
    </submittedName>
</protein>
<comment type="caution">
    <text evidence="7">The sequence shown here is derived from an EMBL/GenBank/DDBJ whole genome shotgun (WGS) entry which is preliminary data.</text>
</comment>
<keyword evidence="3" id="KW-0238">DNA-binding</keyword>
<dbReference type="EMBL" id="JAAIUW010000001">
    <property type="protein sequence ID" value="KAF7845114.1"/>
    <property type="molecule type" value="Genomic_DNA"/>
</dbReference>
<evidence type="ECO:0000256" key="3">
    <source>
        <dbReference type="ARBA" id="ARBA00023125"/>
    </source>
</evidence>
<reference evidence="7" key="1">
    <citation type="submission" date="2020-09" db="EMBL/GenBank/DDBJ databases">
        <title>Genome-Enabled Discovery of Anthraquinone Biosynthesis in Senna tora.</title>
        <authorList>
            <person name="Kang S.-H."/>
            <person name="Pandey R.P."/>
            <person name="Lee C.-M."/>
            <person name="Sim J.-S."/>
            <person name="Jeong J.-T."/>
            <person name="Choi B.-S."/>
            <person name="Jung M."/>
            <person name="Ginzburg D."/>
            <person name="Zhao K."/>
            <person name="Won S.Y."/>
            <person name="Oh T.-J."/>
            <person name="Yu Y."/>
            <person name="Kim N.-H."/>
            <person name="Lee O.R."/>
            <person name="Lee T.-H."/>
            <person name="Bashyal P."/>
            <person name="Kim T.-S."/>
            <person name="Lee W.-H."/>
            <person name="Kawkins C."/>
            <person name="Kim C.-K."/>
            <person name="Kim J.S."/>
            <person name="Ahn B.O."/>
            <person name="Rhee S.Y."/>
            <person name="Sohng J.K."/>
        </authorList>
    </citation>
    <scope>NUCLEOTIDE SEQUENCE</scope>
    <source>
        <tissue evidence="7">Leaf</tissue>
    </source>
</reference>
<dbReference type="PANTHER" id="PTHR31920:SF135">
    <property type="entry name" value="B3 DOMAIN-CONTAINING PROTEIN OS03G0621600-RELATED"/>
    <property type="match status" value="1"/>
</dbReference>
<dbReference type="OrthoDB" id="635132at2759"/>
<name>A0A835CJY6_9FABA</name>
<keyword evidence="4" id="KW-0804">Transcription</keyword>
<evidence type="ECO:0000313" key="7">
    <source>
        <dbReference type="EMBL" id="KAF7845114.1"/>
    </source>
</evidence>
<dbReference type="PANTHER" id="PTHR31920">
    <property type="entry name" value="B3 DOMAIN-CONTAINING"/>
    <property type="match status" value="1"/>
</dbReference>
<dbReference type="GO" id="GO:0005634">
    <property type="term" value="C:nucleus"/>
    <property type="evidence" value="ECO:0007669"/>
    <property type="project" value="UniProtKB-SubCell"/>
</dbReference>
<dbReference type="InterPro" id="IPR050655">
    <property type="entry name" value="Plant_B3_domain"/>
</dbReference>
<dbReference type="GO" id="GO:0003677">
    <property type="term" value="F:DNA binding"/>
    <property type="evidence" value="ECO:0007669"/>
    <property type="project" value="UniProtKB-KW"/>
</dbReference>
<keyword evidence="5" id="KW-0539">Nucleus</keyword>
<organism evidence="7 8">
    <name type="scientific">Senna tora</name>
    <dbReference type="NCBI Taxonomy" id="362788"/>
    <lineage>
        <taxon>Eukaryota</taxon>
        <taxon>Viridiplantae</taxon>
        <taxon>Streptophyta</taxon>
        <taxon>Embryophyta</taxon>
        <taxon>Tracheophyta</taxon>
        <taxon>Spermatophyta</taxon>
        <taxon>Magnoliopsida</taxon>
        <taxon>eudicotyledons</taxon>
        <taxon>Gunneridae</taxon>
        <taxon>Pentapetalae</taxon>
        <taxon>rosids</taxon>
        <taxon>fabids</taxon>
        <taxon>Fabales</taxon>
        <taxon>Fabaceae</taxon>
        <taxon>Caesalpinioideae</taxon>
        <taxon>Cassia clade</taxon>
        <taxon>Senna</taxon>
    </lineage>
</organism>
<dbReference type="AlphaFoldDB" id="A0A835CJY6"/>
<evidence type="ECO:0000256" key="1">
    <source>
        <dbReference type="ARBA" id="ARBA00004123"/>
    </source>
</evidence>
<accession>A0A835CJY6</accession>
<evidence type="ECO:0000313" key="8">
    <source>
        <dbReference type="Proteomes" id="UP000634136"/>
    </source>
</evidence>
<evidence type="ECO:0000256" key="5">
    <source>
        <dbReference type="ARBA" id="ARBA00023242"/>
    </source>
</evidence>
<keyword evidence="8" id="KW-1185">Reference proteome</keyword>
<dbReference type="SUPFAM" id="SSF101936">
    <property type="entry name" value="DNA-binding pseudobarrel domain"/>
    <property type="match status" value="2"/>
</dbReference>
<evidence type="ECO:0000259" key="6">
    <source>
        <dbReference type="PROSITE" id="PS50863"/>
    </source>
</evidence>
<keyword evidence="2" id="KW-0805">Transcription regulation</keyword>
<dbReference type="SMART" id="SM01019">
    <property type="entry name" value="B3"/>
    <property type="match status" value="2"/>
</dbReference>
<dbReference type="Proteomes" id="UP000634136">
    <property type="component" value="Unassembled WGS sequence"/>
</dbReference>
<dbReference type="Gene3D" id="2.40.330.10">
    <property type="entry name" value="DNA-binding pseudobarrel domain"/>
    <property type="match status" value="2"/>
</dbReference>
<gene>
    <name evidence="7" type="ORF">G2W53_002019</name>
</gene>